<dbReference type="GO" id="GO:0062129">
    <property type="term" value="C:chitin-based extracellular matrix"/>
    <property type="evidence" value="ECO:0007669"/>
    <property type="project" value="TreeGrafter"/>
</dbReference>
<keyword evidence="3" id="KW-0732">Signal</keyword>
<evidence type="ECO:0000256" key="3">
    <source>
        <dbReference type="SAM" id="SignalP"/>
    </source>
</evidence>
<keyword evidence="5" id="KW-1185">Reference proteome</keyword>
<dbReference type="PROSITE" id="PS00233">
    <property type="entry name" value="CHIT_BIND_RR_1"/>
    <property type="match status" value="1"/>
</dbReference>
<gene>
    <name evidence="4" type="ORF">CEUTPL_LOCUS9568</name>
</gene>
<accession>A0A9N9QQU9</accession>
<dbReference type="InterPro" id="IPR000618">
    <property type="entry name" value="Insect_cuticle"/>
</dbReference>
<dbReference type="EMBL" id="OU892281">
    <property type="protein sequence ID" value="CAG9769052.1"/>
    <property type="molecule type" value="Genomic_DNA"/>
</dbReference>
<dbReference type="PANTHER" id="PTHR10380:SF229">
    <property type="entry name" value="CUTICULAR PROTEIN 49AF, ISOFORM A"/>
    <property type="match status" value="1"/>
</dbReference>
<keyword evidence="1" id="KW-0193">Cuticle</keyword>
<reference evidence="4" key="1">
    <citation type="submission" date="2022-01" db="EMBL/GenBank/DDBJ databases">
        <authorList>
            <person name="King R."/>
        </authorList>
    </citation>
    <scope>NUCLEOTIDE SEQUENCE</scope>
</reference>
<dbReference type="Pfam" id="PF00379">
    <property type="entry name" value="Chitin_bind_4"/>
    <property type="match status" value="1"/>
</dbReference>
<dbReference type="PRINTS" id="PR00947">
    <property type="entry name" value="CUTICLE"/>
</dbReference>
<proteinExistence type="predicted"/>
<feature type="region of interest" description="Disordered" evidence="2">
    <location>
        <begin position="41"/>
        <end position="60"/>
    </location>
</feature>
<dbReference type="PANTHER" id="PTHR10380">
    <property type="entry name" value="CUTICLE PROTEIN"/>
    <property type="match status" value="1"/>
</dbReference>
<evidence type="ECO:0000313" key="5">
    <source>
        <dbReference type="Proteomes" id="UP001152799"/>
    </source>
</evidence>
<dbReference type="InterPro" id="IPR031311">
    <property type="entry name" value="CHIT_BIND_RR_consensus"/>
</dbReference>
<protein>
    <recommendedName>
        <fullName evidence="6">Larval cuticle protein LCP-17-like</fullName>
    </recommendedName>
</protein>
<dbReference type="AlphaFoldDB" id="A0A9N9QQU9"/>
<evidence type="ECO:0008006" key="6">
    <source>
        <dbReference type="Google" id="ProtNLM"/>
    </source>
</evidence>
<dbReference type="OrthoDB" id="6379191at2759"/>
<feature type="compositionally biased region" description="Basic and acidic residues" evidence="2">
    <location>
        <begin position="46"/>
        <end position="60"/>
    </location>
</feature>
<dbReference type="Proteomes" id="UP001152799">
    <property type="component" value="Chromosome 5"/>
</dbReference>
<evidence type="ECO:0000313" key="4">
    <source>
        <dbReference type="EMBL" id="CAG9769052.1"/>
    </source>
</evidence>
<sequence length="126" mass="13764">MLSKVIVLSALVAVVYSAAVDVVPVVAQNSDIFPDGKYQYNYESGDGSKQEQHGVPKPVDKDNVIEAVEGSVSYTDPDGGHHDLTYVADENGYQPQGDDVPKIPEAIARALQYIAEHPEHMEMEKH</sequence>
<feature type="signal peptide" evidence="3">
    <location>
        <begin position="1"/>
        <end position="17"/>
    </location>
</feature>
<evidence type="ECO:0000256" key="1">
    <source>
        <dbReference type="ARBA" id="ARBA00022460"/>
    </source>
</evidence>
<organism evidence="4 5">
    <name type="scientific">Ceutorhynchus assimilis</name>
    <name type="common">cabbage seed weevil</name>
    <dbReference type="NCBI Taxonomy" id="467358"/>
    <lineage>
        <taxon>Eukaryota</taxon>
        <taxon>Metazoa</taxon>
        <taxon>Ecdysozoa</taxon>
        <taxon>Arthropoda</taxon>
        <taxon>Hexapoda</taxon>
        <taxon>Insecta</taxon>
        <taxon>Pterygota</taxon>
        <taxon>Neoptera</taxon>
        <taxon>Endopterygota</taxon>
        <taxon>Coleoptera</taxon>
        <taxon>Polyphaga</taxon>
        <taxon>Cucujiformia</taxon>
        <taxon>Curculionidae</taxon>
        <taxon>Ceutorhynchinae</taxon>
        <taxon>Ceutorhynchus</taxon>
    </lineage>
</organism>
<name>A0A9N9QQU9_9CUCU</name>
<dbReference type="InterPro" id="IPR050468">
    <property type="entry name" value="Cuticle_Struct_Prot"/>
</dbReference>
<evidence type="ECO:0000256" key="2">
    <source>
        <dbReference type="SAM" id="MobiDB-lite"/>
    </source>
</evidence>
<feature type="chain" id="PRO_5040387911" description="Larval cuticle protein LCP-17-like" evidence="3">
    <location>
        <begin position="18"/>
        <end position="126"/>
    </location>
</feature>
<dbReference type="GO" id="GO:0008010">
    <property type="term" value="F:structural constituent of chitin-based larval cuticle"/>
    <property type="evidence" value="ECO:0007669"/>
    <property type="project" value="TreeGrafter"/>
</dbReference>